<dbReference type="CDD" id="cd00093">
    <property type="entry name" value="HTH_XRE"/>
    <property type="match status" value="1"/>
</dbReference>
<accession>A0A0K1RC49</accession>
<organism evidence="1 2">
    <name type="scientific">Corynebacterium riegelii</name>
    <dbReference type="NCBI Taxonomy" id="156976"/>
    <lineage>
        <taxon>Bacteria</taxon>
        <taxon>Bacillati</taxon>
        <taxon>Actinomycetota</taxon>
        <taxon>Actinomycetes</taxon>
        <taxon>Mycobacteriales</taxon>
        <taxon>Corynebacteriaceae</taxon>
        <taxon>Corynebacterium</taxon>
    </lineage>
</organism>
<dbReference type="STRING" id="156976.AK829_07365"/>
<reference evidence="1 2" key="1">
    <citation type="submission" date="2015-08" db="EMBL/GenBank/DDBJ databases">
        <authorList>
            <person name="Babu N.S."/>
            <person name="Beckwith C.J."/>
            <person name="Beseler K.G."/>
            <person name="Brison A."/>
            <person name="Carone J.V."/>
            <person name="Caskin T.P."/>
            <person name="Diamond M."/>
            <person name="Durham M.E."/>
            <person name="Foxe J.M."/>
            <person name="Go M."/>
            <person name="Henderson B.A."/>
            <person name="Jones I.B."/>
            <person name="McGettigan J.A."/>
            <person name="Micheletti S.J."/>
            <person name="Nasrallah M.E."/>
            <person name="Ortiz D."/>
            <person name="Piller C.R."/>
            <person name="Privatt S.R."/>
            <person name="Schneider S.L."/>
            <person name="Sharp S."/>
            <person name="Smith T.C."/>
            <person name="Stanton J.D."/>
            <person name="Ullery H.E."/>
            <person name="Wilson R.J."/>
            <person name="Serrano M.G."/>
            <person name="Buck G."/>
            <person name="Lee V."/>
            <person name="Wang Y."/>
            <person name="Carvalho R."/>
            <person name="Voegtly L."/>
            <person name="Shi R."/>
            <person name="Duckworth R."/>
            <person name="Johnson A."/>
            <person name="Loviza R."/>
            <person name="Walstead R."/>
            <person name="Shah Z."/>
            <person name="Kiflezghi M."/>
            <person name="Wade K."/>
            <person name="Ball S.L."/>
            <person name="Bradley K.W."/>
            <person name="Asai D.J."/>
            <person name="Bowman C.A."/>
            <person name="Russell D.A."/>
            <person name="Pope W.H."/>
            <person name="Jacobs-Sera D."/>
            <person name="Hendrix R.W."/>
            <person name="Hatfull G.F."/>
        </authorList>
    </citation>
    <scope>NUCLEOTIDE SEQUENCE [LARGE SCALE GENOMIC DNA]</scope>
    <source>
        <strain evidence="1 2">PUDD_83A45</strain>
    </source>
</reference>
<dbReference type="RefSeq" id="WP_052205272.1">
    <property type="nucleotide sequence ID" value="NZ_BAAAGW010000017.1"/>
</dbReference>
<dbReference type="SMART" id="SM00530">
    <property type="entry name" value="HTH_XRE"/>
    <property type="match status" value="1"/>
</dbReference>
<dbReference type="Proteomes" id="UP000060016">
    <property type="component" value="Chromosome"/>
</dbReference>
<gene>
    <name evidence="1" type="ORF">AK829_07365</name>
</gene>
<dbReference type="SUPFAM" id="SSF47413">
    <property type="entry name" value="lambda repressor-like DNA-binding domains"/>
    <property type="match status" value="1"/>
</dbReference>
<proteinExistence type="predicted"/>
<dbReference type="PROSITE" id="PS50943">
    <property type="entry name" value="HTH_CROC1"/>
    <property type="match status" value="1"/>
</dbReference>
<dbReference type="PATRIC" id="fig|156976.3.peg.1469"/>
<dbReference type="GO" id="GO:0003677">
    <property type="term" value="F:DNA binding"/>
    <property type="evidence" value="ECO:0007669"/>
    <property type="project" value="InterPro"/>
</dbReference>
<evidence type="ECO:0000313" key="2">
    <source>
        <dbReference type="Proteomes" id="UP000060016"/>
    </source>
</evidence>
<dbReference type="InterPro" id="IPR001387">
    <property type="entry name" value="Cro/C1-type_HTH"/>
</dbReference>
<evidence type="ECO:0000313" key="1">
    <source>
        <dbReference type="EMBL" id="AKV59007.1"/>
    </source>
</evidence>
<dbReference type="InterPro" id="IPR010982">
    <property type="entry name" value="Lambda_DNA-bd_dom_sf"/>
</dbReference>
<dbReference type="Pfam" id="PF12844">
    <property type="entry name" value="HTH_19"/>
    <property type="match status" value="1"/>
</dbReference>
<protein>
    <submittedName>
        <fullName evidence="1">Uncharacterized protein</fullName>
    </submittedName>
</protein>
<dbReference type="EMBL" id="CP012342">
    <property type="protein sequence ID" value="AKV59007.1"/>
    <property type="molecule type" value="Genomic_DNA"/>
</dbReference>
<keyword evidence="2" id="KW-1185">Reference proteome</keyword>
<dbReference type="KEGG" id="crie:AK829_07365"/>
<sequence>MTESLPHSQWKPYALDLGQRVRLLRMMRGLTQKRLAEISGISRTQISNLERNEYNGSKVADPQVSTVYRLAAALYVPPAALLPGAGVIYDGNYPEGESQVEIAMRWPRGPKDTARFAEAYLRLGARANTARF</sequence>
<dbReference type="Gene3D" id="1.10.260.40">
    <property type="entry name" value="lambda repressor-like DNA-binding domains"/>
    <property type="match status" value="1"/>
</dbReference>
<name>A0A0K1RC49_9CORY</name>
<dbReference type="AlphaFoldDB" id="A0A0K1RC49"/>